<dbReference type="Pfam" id="PF13041">
    <property type="entry name" value="PPR_2"/>
    <property type="match status" value="2"/>
</dbReference>
<feature type="repeat" description="PPR" evidence="2">
    <location>
        <begin position="139"/>
        <end position="174"/>
    </location>
</feature>
<accession>A0AAP0R403</accession>
<evidence type="ECO:0000313" key="4">
    <source>
        <dbReference type="Proteomes" id="UP001415857"/>
    </source>
</evidence>
<keyword evidence="4" id="KW-1185">Reference proteome</keyword>
<dbReference type="PROSITE" id="PS51375">
    <property type="entry name" value="PPR"/>
    <property type="match status" value="3"/>
</dbReference>
<dbReference type="PANTHER" id="PTHR47926">
    <property type="entry name" value="PENTATRICOPEPTIDE REPEAT-CONTAINING PROTEIN"/>
    <property type="match status" value="1"/>
</dbReference>
<dbReference type="Proteomes" id="UP001415857">
    <property type="component" value="Unassembled WGS sequence"/>
</dbReference>
<evidence type="ECO:0000256" key="2">
    <source>
        <dbReference type="PROSITE-ProRule" id="PRU00708"/>
    </source>
</evidence>
<dbReference type="InterPro" id="IPR046960">
    <property type="entry name" value="PPR_At4g14850-like_plant"/>
</dbReference>
<proteinExistence type="predicted"/>
<comment type="caution">
    <text evidence="3">The sequence shown here is derived from an EMBL/GenBank/DDBJ whole genome shotgun (WGS) entry which is preliminary data.</text>
</comment>
<dbReference type="InterPro" id="IPR002885">
    <property type="entry name" value="PPR_rpt"/>
</dbReference>
<feature type="repeat" description="PPR" evidence="2">
    <location>
        <begin position="273"/>
        <end position="307"/>
    </location>
</feature>
<feature type="repeat" description="PPR" evidence="2">
    <location>
        <begin position="374"/>
        <end position="408"/>
    </location>
</feature>
<evidence type="ECO:0000313" key="3">
    <source>
        <dbReference type="EMBL" id="KAK9267569.1"/>
    </source>
</evidence>
<evidence type="ECO:0008006" key="5">
    <source>
        <dbReference type="Google" id="ProtNLM"/>
    </source>
</evidence>
<gene>
    <name evidence="3" type="ORF">L1049_009997</name>
</gene>
<dbReference type="GO" id="GO:0009451">
    <property type="term" value="P:RNA modification"/>
    <property type="evidence" value="ECO:0007669"/>
    <property type="project" value="InterPro"/>
</dbReference>
<dbReference type="Gene3D" id="1.25.40.10">
    <property type="entry name" value="Tetratricopeptide repeat domain"/>
    <property type="match status" value="5"/>
</dbReference>
<keyword evidence="1" id="KW-0677">Repeat</keyword>
<dbReference type="FunFam" id="1.25.40.10:FF:000348">
    <property type="entry name" value="Pentatricopeptide repeat-containing protein chloroplastic"/>
    <property type="match status" value="1"/>
</dbReference>
<reference evidence="3 4" key="1">
    <citation type="journal article" date="2024" name="Plant J.">
        <title>Genome sequences and population genomics reveal climatic adaptation and genomic divergence between two closely related sweetgum species.</title>
        <authorList>
            <person name="Xu W.Q."/>
            <person name="Ren C.Q."/>
            <person name="Zhang X.Y."/>
            <person name="Comes H.P."/>
            <person name="Liu X.H."/>
            <person name="Li Y.G."/>
            <person name="Kettle C.J."/>
            <person name="Jalonen R."/>
            <person name="Gaisberger H."/>
            <person name="Ma Y.Z."/>
            <person name="Qiu Y.X."/>
        </authorList>
    </citation>
    <scope>NUCLEOTIDE SEQUENCE [LARGE SCALE GENOMIC DNA]</scope>
    <source>
        <strain evidence="3">Hangzhou</strain>
    </source>
</reference>
<organism evidence="3 4">
    <name type="scientific">Liquidambar formosana</name>
    <name type="common">Formosan gum</name>
    <dbReference type="NCBI Taxonomy" id="63359"/>
    <lineage>
        <taxon>Eukaryota</taxon>
        <taxon>Viridiplantae</taxon>
        <taxon>Streptophyta</taxon>
        <taxon>Embryophyta</taxon>
        <taxon>Tracheophyta</taxon>
        <taxon>Spermatophyta</taxon>
        <taxon>Magnoliopsida</taxon>
        <taxon>eudicotyledons</taxon>
        <taxon>Gunneridae</taxon>
        <taxon>Pentapetalae</taxon>
        <taxon>Saxifragales</taxon>
        <taxon>Altingiaceae</taxon>
        <taxon>Liquidambar</taxon>
    </lineage>
</organism>
<dbReference type="NCBIfam" id="TIGR00756">
    <property type="entry name" value="PPR"/>
    <property type="match status" value="3"/>
</dbReference>
<dbReference type="EMBL" id="JBBPBK010000016">
    <property type="protein sequence ID" value="KAK9267569.1"/>
    <property type="molecule type" value="Genomic_DNA"/>
</dbReference>
<dbReference type="Pfam" id="PF20431">
    <property type="entry name" value="E_motif"/>
    <property type="match status" value="1"/>
</dbReference>
<sequence>MCSQLHIILLSLKHSAHNLIQLEQILTQTITTGLIHTTPTWNCIVRAYSKSPTPIKAILIYNHFIEGSSIRPDNYTYPALLKACSRLPTLPKGKEVHAHVTKIGFDSDIYVQNALIHFYGSTAQIIDARCLFDLMPRRDVASWNTLLGVYNTSQGSWIEVLVLFKRMMDEGVGPDRITLVNLLSSCAQAGGVVCPKGVHAYIIKMGFGGKLSLENALLAAYTKCREIDAALALFLEMDDRRDVVSCTIMINGYVEMGLGDLARGIFDQIVDKDLVLWNSMIHGYVKAKRPKEALQLFKKMENEMVRPDETTIVSVLVACASLVDLQYGTHVHRFVLQNNIRQDVFVGTALIDMYSKCGSLETAMVTFYKMHYKDVFTWTTVIEGLANNGYGSEALSLFNQMEKENIKPNEATFVSVLMACSRSGLVNEGCLLFNRMVSVYKIQPKVKHFSCLVDLLSRAGLLHHAKEFIEIMPPEERIIAYKTLLSACVNYLEINLGEKVANELMKLGSPSQAIYILKSNLYAQAGQWDEVAETRRIVKEFEMGKEPGTSSIDLNIS</sequence>
<name>A0AAP0R403_LIQFO</name>
<dbReference type="Pfam" id="PF01535">
    <property type="entry name" value="PPR"/>
    <property type="match status" value="1"/>
</dbReference>
<dbReference type="AlphaFoldDB" id="A0AAP0R403"/>
<dbReference type="FunFam" id="1.25.40.10:FF:000344">
    <property type="entry name" value="Pentatricopeptide repeat-containing protein"/>
    <property type="match status" value="1"/>
</dbReference>
<dbReference type="InterPro" id="IPR011990">
    <property type="entry name" value="TPR-like_helical_dom_sf"/>
</dbReference>
<dbReference type="PANTHER" id="PTHR47926:SF454">
    <property type="entry name" value="REPEAT-CONTAINING PROTEIN, PUTATIVE-RELATED"/>
    <property type="match status" value="1"/>
</dbReference>
<dbReference type="GO" id="GO:0003723">
    <property type="term" value="F:RNA binding"/>
    <property type="evidence" value="ECO:0007669"/>
    <property type="project" value="InterPro"/>
</dbReference>
<protein>
    <recommendedName>
        <fullName evidence="5">Pentatricopeptide repeat-containing protein</fullName>
    </recommendedName>
</protein>
<dbReference type="InterPro" id="IPR046848">
    <property type="entry name" value="E_motif"/>
</dbReference>
<evidence type="ECO:0000256" key="1">
    <source>
        <dbReference type="ARBA" id="ARBA00022737"/>
    </source>
</evidence>
<dbReference type="FunFam" id="1.25.40.10:FF:000090">
    <property type="entry name" value="Pentatricopeptide repeat-containing protein, chloroplastic"/>
    <property type="match status" value="1"/>
</dbReference>